<organism evidence="8 9">
    <name type="scientific">Vibrio algivorus</name>
    <dbReference type="NCBI Taxonomy" id="1667024"/>
    <lineage>
        <taxon>Bacteria</taxon>
        <taxon>Pseudomonadati</taxon>
        <taxon>Pseudomonadota</taxon>
        <taxon>Gammaproteobacteria</taxon>
        <taxon>Vibrionales</taxon>
        <taxon>Vibrionaceae</taxon>
        <taxon>Vibrio</taxon>
    </lineage>
</organism>
<keyword evidence="9" id="KW-1185">Reference proteome</keyword>
<evidence type="ECO:0000256" key="1">
    <source>
        <dbReference type="ARBA" id="ARBA00004651"/>
    </source>
</evidence>
<dbReference type="EMBL" id="BSPV01000003">
    <property type="protein sequence ID" value="GLT13411.1"/>
    <property type="molecule type" value="Genomic_DNA"/>
</dbReference>
<keyword evidence="5 6" id="KW-0472">Membrane</keyword>
<reference evidence="9" key="1">
    <citation type="journal article" date="2019" name="Int. J. Syst. Evol. Microbiol.">
        <title>The Global Catalogue of Microorganisms (GCM) 10K type strain sequencing project: providing services to taxonomists for standard genome sequencing and annotation.</title>
        <authorList>
            <consortium name="The Broad Institute Genomics Platform"/>
            <consortium name="The Broad Institute Genome Sequencing Center for Infectious Disease"/>
            <person name="Wu L."/>
            <person name="Ma J."/>
        </authorList>
    </citation>
    <scope>NUCLEOTIDE SEQUENCE [LARGE SCALE GENOMIC DNA]</scope>
    <source>
        <strain evidence="9">NBRC 111146</strain>
    </source>
</reference>
<dbReference type="Pfam" id="PF06271">
    <property type="entry name" value="RDD"/>
    <property type="match status" value="1"/>
</dbReference>
<keyword evidence="3 6" id="KW-0812">Transmembrane</keyword>
<dbReference type="PANTHER" id="PTHR36115">
    <property type="entry name" value="PROLINE-RICH ANTIGEN HOMOLOG-RELATED"/>
    <property type="match status" value="1"/>
</dbReference>
<evidence type="ECO:0000313" key="8">
    <source>
        <dbReference type="EMBL" id="GLT13411.1"/>
    </source>
</evidence>
<proteinExistence type="predicted"/>
<dbReference type="InterPro" id="IPR010432">
    <property type="entry name" value="RDD"/>
</dbReference>
<evidence type="ECO:0000256" key="6">
    <source>
        <dbReference type="SAM" id="Phobius"/>
    </source>
</evidence>
<dbReference type="Proteomes" id="UP001157156">
    <property type="component" value="Unassembled WGS sequence"/>
</dbReference>
<feature type="transmembrane region" description="Helical" evidence="6">
    <location>
        <begin position="21"/>
        <end position="41"/>
    </location>
</feature>
<feature type="domain" description="RDD" evidence="7">
    <location>
        <begin position="15"/>
        <end position="156"/>
    </location>
</feature>
<evidence type="ECO:0000256" key="5">
    <source>
        <dbReference type="ARBA" id="ARBA00023136"/>
    </source>
</evidence>
<evidence type="ECO:0000256" key="4">
    <source>
        <dbReference type="ARBA" id="ARBA00022989"/>
    </source>
</evidence>
<dbReference type="PANTHER" id="PTHR36115:SF4">
    <property type="entry name" value="MEMBRANE PROTEIN"/>
    <property type="match status" value="1"/>
</dbReference>
<evidence type="ECO:0000256" key="3">
    <source>
        <dbReference type="ARBA" id="ARBA00022692"/>
    </source>
</evidence>
<name>A0ABQ6EKW3_9VIBR</name>
<evidence type="ECO:0000256" key="2">
    <source>
        <dbReference type="ARBA" id="ARBA00022475"/>
    </source>
</evidence>
<comment type="caution">
    <text evidence="8">The sequence shown here is derived from an EMBL/GenBank/DDBJ whole genome shotgun (WGS) entry which is preliminary data.</text>
</comment>
<evidence type="ECO:0000259" key="7">
    <source>
        <dbReference type="Pfam" id="PF06271"/>
    </source>
</evidence>
<dbReference type="InterPro" id="IPR051791">
    <property type="entry name" value="Pra-immunoreactive"/>
</dbReference>
<keyword evidence="4 6" id="KW-1133">Transmembrane helix</keyword>
<feature type="transmembrane region" description="Helical" evidence="6">
    <location>
        <begin position="76"/>
        <end position="92"/>
    </location>
</feature>
<keyword evidence="2" id="KW-1003">Cell membrane</keyword>
<accession>A0ABQ6EKW3</accession>
<feature type="transmembrane region" description="Helical" evidence="6">
    <location>
        <begin position="124"/>
        <end position="143"/>
    </location>
</feature>
<dbReference type="RefSeq" id="WP_244943758.1">
    <property type="nucleotide sequence ID" value="NZ_BSPV01000003.1"/>
</dbReference>
<gene>
    <name evidence="8" type="ORF">GCM10007931_03850</name>
</gene>
<protein>
    <submittedName>
        <fullName evidence="8">RDD family protein</fullName>
    </submittedName>
</protein>
<comment type="subcellular location">
    <subcellularLocation>
        <location evidence="1">Cell membrane</location>
        <topology evidence="1">Multi-pass membrane protein</topology>
    </subcellularLocation>
</comment>
<sequence length="174" mass="19821">MKKFELSDTLMEYEYVGFWSRVGASIIDNILYSIALILIALPGLESYQQSVTTQTEHYSYSSYTTSWAGTMLSDTWWNYIPLLIITVLFWKFRGATPGKMLIKAQVVDAKTGQRLTTVQSVIRYLGYFVSTFLFMLGFIWVGFDSKKQGFHDKIAGTVVVRPKANTFTPSAFKD</sequence>
<evidence type="ECO:0000313" key="9">
    <source>
        <dbReference type="Proteomes" id="UP001157156"/>
    </source>
</evidence>